<proteinExistence type="inferred from homology"/>
<comment type="caution">
    <text evidence="3">The sequence shown here is derived from an EMBL/GenBank/DDBJ whole genome shotgun (WGS) entry which is preliminary data.</text>
</comment>
<dbReference type="Gene3D" id="3.30.530.20">
    <property type="match status" value="1"/>
</dbReference>
<dbReference type="AlphaFoldDB" id="A0A4R9JG86"/>
<evidence type="ECO:0000313" key="3">
    <source>
        <dbReference type="EMBL" id="TGL41007.1"/>
    </source>
</evidence>
<organism evidence="3 4">
    <name type="scientific">Leptospira perdikensis</name>
    <dbReference type="NCBI Taxonomy" id="2484948"/>
    <lineage>
        <taxon>Bacteria</taxon>
        <taxon>Pseudomonadati</taxon>
        <taxon>Spirochaetota</taxon>
        <taxon>Spirochaetia</taxon>
        <taxon>Leptospirales</taxon>
        <taxon>Leptospiraceae</taxon>
        <taxon>Leptospira</taxon>
    </lineage>
</organism>
<keyword evidence="4" id="KW-1185">Reference proteome</keyword>
<evidence type="ECO:0000259" key="2">
    <source>
        <dbReference type="Pfam" id="PF08327"/>
    </source>
</evidence>
<dbReference type="InterPro" id="IPR013538">
    <property type="entry name" value="ASHA1/2-like_C"/>
</dbReference>
<dbReference type="RefSeq" id="WP_135578735.1">
    <property type="nucleotide sequence ID" value="NZ_RQGA01000009.1"/>
</dbReference>
<dbReference type="SUPFAM" id="SSF55961">
    <property type="entry name" value="Bet v1-like"/>
    <property type="match status" value="1"/>
</dbReference>
<accession>A0A4R9JG86</accession>
<evidence type="ECO:0000256" key="1">
    <source>
        <dbReference type="ARBA" id="ARBA00006817"/>
    </source>
</evidence>
<dbReference type="CDD" id="cd07814">
    <property type="entry name" value="SRPBCC_CalC_Aha1-like"/>
    <property type="match status" value="1"/>
</dbReference>
<dbReference type="EMBL" id="RQGA01000009">
    <property type="protein sequence ID" value="TGL41007.1"/>
    <property type="molecule type" value="Genomic_DNA"/>
</dbReference>
<dbReference type="Pfam" id="PF08327">
    <property type="entry name" value="AHSA1"/>
    <property type="match status" value="1"/>
</dbReference>
<feature type="domain" description="Activator of Hsp90 ATPase homologue 1/2-like C-terminal" evidence="2">
    <location>
        <begin position="14"/>
        <end position="149"/>
    </location>
</feature>
<name>A0A4R9JG86_9LEPT</name>
<sequence>MNPQILKVEKRINADPLRIFQAWLNSEDFAQWFLSGEGIGIESVHMDPRPGGKFIINMTMDGKIFPHEGEYITIDSPNKLVFTWRSHATENQDTLVTVTFVKITDTTVVTSSKQKPQTLVTLTHEQLINDIQIKMHNHGWTSILESLSQWID</sequence>
<gene>
    <name evidence="3" type="ORF">EHQ49_09450</name>
</gene>
<protein>
    <submittedName>
        <fullName evidence="3">SRPBCC domain-containing protein</fullName>
    </submittedName>
</protein>
<evidence type="ECO:0000313" key="4">
    <source>
        <dbReference type="Proteomes" id="UP000298125"/>
    </source>
</evidence>
<dbReference type="OrthoDB" id="9805228at2"/>
<reference evidence="3" key="1">
    <citation type="journal article" date="2019" name="PLoS Negl. Trop. Dis.">
        <title>Revisiting the worldwide diversity of Leptospira species in the environment.</title>
        <authorList>
            <person name="Vincent A.T."/>
            <person name="Schiettekatte O."/>
            <person name="Bourhy P."/>
            <person name="Veyrier F.J."/>
            <person name="Picardeau M."/>
        </authorList>
    </citation>
    <scope>NUCLEOTIDE SEQUENCE [LARGE SCALE GENOMIC DNA]</scope>
    <source>
        <strain evidence="3">201702692</strain>
    </source>
</reference>
<comment type="similarity">
    <text evidence="1">Belongs to the AHA1 family.</text>
</comment>
<dbReference type="InterPro" id="IPR023393">
    <property type="entry name" value="START-like_dom_sf"/>
</dbReference>
<dbReference type="Proteomes" id="UP000298125">
    <property type="component" value="Unassembled WGS sequence"/>
</dbReference>